<sequence length="91" mass="10580">MLFPVPYFLQKGTGFDCFHSMFVKPITQFGFDFMIAHGRIPVDLSVFFTRKCTGVGTKNDRMKGWFLCWWANGRVERMNGTIKDATVKKYI</sequence>
<dbReference type="EMBL" id="FNNH01000011">
    <property type="protein sequence ID" value="SDW43304.1"/>
    <property type="molecule type" value="Genomic_DNA"/>
</dbReference>
<dbReference type="Proteomes" id="UP000183454">
    <property type="component" value="Unassembled WGS sequence"/>
</dbReference>
<evidence type="ECO:0000313" key="2">
    <source>
        <dbReference type="Proteomes" id="UP000183454"/>
    </source>
</evidence>
<protein>
    <submittedName>
        <fullName evidence="1">Uncharacterized protein</fullName>
    </submittedName>
</protein>
<organism evidence="1 2">
    <name type="scientific">Nitrosomonas communis</name>
    <dbReference type="NCBI Taxonomy" id="44574"/>
    <lineage>
        <taxon>Bacteria</taxon>
        <taxon>Pseudomonadati</taxon>
        <taxon>Pseudomonadota</taxon>
        <taxon>Betaproteobacteria</taxon>
        <taxon>Nitrosomonadales</taxon>
        <taxon>Nitrosomonadaceae</taxon>
        <taxon>Nitrosomonas</taxon>
    </lineage>
</organism>
<evidence type="ECO:0000313" key="1">
    <source>
        <dbReference type="EMBL" id="SDW43304.1"/>
    </source>
</evidence>
<dbReference type="AlphaFoldDB" id="A0A1H2TJ69"/>
<gene>
    <name evidence="1" type="ORF">SAMN05421882_101115</name>
</gene>
<accession>A0A1H2TJ69</accession>
<name>A0A1H2TJ69_9PROT</name>
<reference evidence="1 2" key="1">
    <citation type="submission" date="2016-10" db="EMBL/GenBank/DDBJ databases">
        <authorList>
            <person name="de Groot N.N."/>
        </authorList>
    </citation>
    <scope>NUCLEOTIDE SEQUENCE [LARGE SCALE GENOMIC DNA]</scope>
    <source>
        <strain evidence="1 2">Nm110</strain>
    </source>
</reference>
<proteinExistence type="predicted"/>